<reference evidence="1" key="1">
    <citation type="submission" date="2016-01" db="EMBL/GenBank/DDBJ databases">
        <authorList>
            <person name="Peeters Charlotte."/>
        </authorList>
    </citation>
    <scope>NUCLEOTIDE SEQUENCE</scope>
    <source>
        <strain evidence="1">LMG 22936</strain>
    </source>
</reference>
<dbReference type="AlphaFoldDB" id="A0A158IH24"/>
<proteinExistence type="predicted"/>
<dbReference type="InterPro" id="IPR023393">
    <property type="entry name" value="START-like_dom_sf"/>
</dbReference>
<accession>A0A158IH24</accession>
<dbReference type="Pfam" id="PF10604">
    <property type="entry name" value="Polyketide_cyc2"/>
    <property type="match status" value="1"/>
</dbReference>
<dbReference type="RefSeq" id="WP_087631061.1">
    <property type="nucleotide sequence ID" value="NZ_FCNZ02000010.1"/>
</dbReference>
<dbReference type="STRING" id="326475.AWB66_03016"/>
<gene>
    <name evidence="1" type="ORF">AWB66_03016</name>
</gene>
<evidence type="ECO:0000313" key="2">
    <source>
        <dbReference type="Proteomes" id="UP000054717"/>
    </source>
</evidence>
<comment type="caution">
    <text evidence="1">The sequence shown here is derived from an EMBL/GenBank/DDBJ whole genome shotgun (WGS) entry which is preliminary data.</text>
</comment>
<dbReference type="InterPro" id="IPR019587">
    <property type="entry name" value="Polyketide_cyclase/dehydratase"/>
</dbReference>
<sequence>MWTHHESIEIAAEPERIWALFSDVASWPRWNSGIERIELHGPFVTGTTFSMTVPGADTFTSRLLNVHENASFVDETILDGTRVAVLHNIAPLSSGKSRVTYSTEITGPNEDEFGPMVTGDFGDVLKALKSLAESS</sequence>
<dbReference type="EMBL" id="FCNZ02000010">
    <property type="protein sequence ID" value="SAL55320.1"/>
    <property type="molecule type" value="Genomic_DNA"/>
</dbReference>
<organism evidence="1 2">
    <name type="scientific">Caballeronia telluris</name>
    <dbReference type="NCBI Taxonomy" id="326475"/>
    <lineage>
        <taxon>Bacteria</taxon>
        <taxon>Pseudomonadati</taxon>
        <taxon>Pseudomonadota</taxon>
        <taxon>Betaproteobacteria</taxon>
        <taxon>Burkholderiales</taxon>
        <taxon>Burkholderiaceae</taxon>
        <taxon>Caballeronia</taxon>
    </lineage>
</organism>
<protein>
    <submittedName>
        <fullName evidence="1">Polyketide cyclase / dehydrase and lipid transport</fullName>
    </submittedName>
</protein>
<evidence type="ECO:0000313" key="1">
    <source>
        <dbReference type="EMBL" id="SAL55320.1"/>
    </source>
</evidence>
<dbReference type="Proteomes" id="UP000054717">
    <property type="component" value="Unassembled WGS sequence"/>
</dbReference>
<name>A0A158IH24_9BURK</name>
<dbReference type="Gene3D" id="3.30.530.20">
    <property type="match status" value="1"/>
</dbReference>
<dbReference type="SUPFAM" id="SSF55961">
    <property type="entry name" value="Bet v1-like"/>
    <property type="match status" value="1"/>
</dbReference>
<keyword evidence="2" id="KW-1185">Reference proteome</keyword>